<feature type="transmembrane region" description="Helical" evidence="1">
    <location>
        <begin position="12"/>
        <end position="33"/>
    </location>
</feature>
<dbReference type="RefSeq" id="WP_274291126.1">
    <property type="nucleotide sequence ID" value="NZ_CP117988.1"/>
</dbReference>
<evidence type="ECO:0000313" key="2">
    <source>
        <dbReference type="EMBL" id="WDG09689.1"/>
    </source>
</evidence>
<keyword evidence="1" id="KW-0472">Membrane</keyword>
<name>A0AAQ3AZQ6_9VIBR</name>
<dbReference type="AlphaFoldDB" id="A0AAQ3AZQ6"/>
<accession>A0AAQ3AZQ6</accession>
<proteinExistence type="predicted"/>
<sequence>MNWLEYFDGYQTALVTTSGALFGVIITSVFHLIQKYFANRHERNMKKLDFVAKFKSEQLVEPVIKFLDSDLAAMQETYSLVFVDKGSRSNFQIKSDHLASLPAVTARVKGLGDPKLNALFDEFTRKRLYIGNSIDSVGKDPFKELQSAITLAGDIVGLLLDKVRDVEN</sequence>
<dbReference type="Proteomes" id="UP001219537">
    <property type="component" value="Chromosome 1"/>
</dbReference>
<protein>
    <submittedName>
        <fullName evidence="2">Uncharacterized protein</fullName>
    </submittedName>
</protein>
<keyword evidence="1" id="KW-1133">Transmembrane helix</keyword>
<evidence type="ECO:0000313" key="3">
    <source>
        <dbReference type="Proteomes" id="UP001219537"/>
    </source>
</evidence>
<organism evidence="2 3">
    <name type="scientific">Vibrio campbellii</name>
    <dbReference type="NCBI Taxonomy" id="680"/>
    <lineage>
        <taxon>Bacteria</taxon>
        <taxon>Pseudomonadati</taxon>
        <taxon>Pseudomonadota</taxon>
        <taxon>Gammaproteobacteria</taxon>
        <taxon>Vibrionales</taxon>
        <taxon>Vibrionaceae</taxon>
        <taxon>Vibrio</taxon>
    </lineage>
</organism>
<dbReference type="EMBL" id="CP117988">
    <property type="protein sequence ID" value="WDG09689.1"/>
    <property type="molecule type" value="Genomic_DNA"/>
</dbReference>
<keyword evidence="1" id="KW-0812">Transmembrane</keyword>
<evidence type="ECO:0000256" key="1">
    <source>
        <dbReference type="SAM" id="Phobius"/>
    </source>
</evidence>
<reference evidence="2" key="1">
    <citation type="submission" date="2023-02" db="EMBL/GenBank/DDBJ databases">
        <title>Isolation, identification, and genome analysis of Vibrio campbellii in the Penaeus vannamei larvae stage.</title>
        <authorList>
            <person name="Huang T."/>
            <person name="Zhang B."/>
        </authorList>
    </citation>
    <scope>NUCLEOTIDE SEQUENCE</scope>
    <source>
        <strain evidence="2">20220413_1</strain>
    </source>
</reference>
<gene>
    <name evidence="2" type="ORF">PUN50_07480</name>
</gene>